<organism evidence="2 3">
    <name type="scientific">Shewanella maritima</name>
    <dbReference type="NCBI Taxonomy" id="2520507"/>
    <lineage>
        <taxon>Bacteria</taxon>
        <taxon>Pseudomonadati</taxon>
        <taxon>Pseudomonadota</taxon>
        <taxon>Gammaproteobacteria</taxon>
        <taxon>Alteromonadales</taxon>
        <taxon>Shewanellaceae</taxon>
        <taxon>Shewanella</taxon>
    </lineage>
</organism>
<reference evidence="2 3" key="1">
    <citation type="submission" date="2019-02" db="EMBL/GenBank/DDBJ databases">
        <title>Shewanella sp. D4-2 isolated from Dokdo Island.</title>
        <authorList>
            <person name="Baek K."/>
        </authorList>
    </citation>
    <scope>NUCLEOTIDE SEQUENCE [LARGE SCALE GENOMIC DNA]</scope>
    <source>
        <strain evidence="2 3">D4-2</strain>
    </source>
</reference>
<name>A0A411PK03_9GAMM</name>
<dbReference type="KEGG" id="smai:EXU30_15235"/>
<protein>
    <submittedName>
        <fullName evidence="2">Uncharacterized protein</fullName>
    </submittedName>
</protein>
<keyword evidence="3" id="KW-1185">Reference proteome</keyword>
<accession>A0A411PK03</accession>
<keyword evidence="1" id="KW-0472">Membrane</keyword>
<feature type="transmembrane region" description="Helical" evidence="1">
    <location>
        <begin position="52"/>
        <end position="73"/>
    </location>
</feature>
<keyword evidence="1" id="KW-1133">Transmembrane helix</keyword>
<evidence type="ECO:0000256" key="1">
    <source>
        <dbReference type="SAM" id="Phobius"/>
    </source>
</evidence>
<evidence type="ECO:0000313" key="2">
    <source>
        <dbReference type="EMBL" id="QBF83879.1"/>
    </source>
</evidence>
<sequence length="93" mass="10823">MHKFALNQVGELNKRTQNRINFELKACYLMLNYHRWLDRLQVFERKSRSSSFYLLSLMCVAFLLGAAFTISLSTGKRCRSIKKTSKSLNLSAK</sequence>
<keyword evidence="1" id="KW-0812">Transmembrane</keyword>
<evidence type="ECO:0000313" key="3">
    <source>
        <dbReference type="Proteomes" id="UP000291106"/>
    </source>
</evidence>
<proteinExistence type="predicted"/>
<dbReference type="Proteomes" id="UP000291106">
    <property type="component" value="Chromosome"/>
</dbReference>
<dbReference type="AlphaFoldDB" id="A0A411PK03"/>
<gene>
    <name evidence="2" type="ORF">EXU30_15235</name>
</gene>
<dbReference type="EMBL" id="CP036200">
    <property type="protein sequence ID" value="QBF83879.1"/>
    <property type="molecule type" value="Genomic_DNA"/>
</dbReference>